<dbReference type="EMBL" id="JABAGO010000042">
    <property type="protein sequence ID" value="NMF00225.1"/>
    <property type="molecule type" value="Genomic_DNA"/>
</dbReference>
<evidence type="ECO:0000313" key="2">
    <source>
        <dbReference type="Proteomes" id="UP000561326"/>
    </source>
</evidence>
<reference evidence="1 2" key="1">
    <citation type="submission" date="2020-04" db="EMBL/GenBank/DDBJ databases">
        <authorList>
            <person name="Hitch T.C.A."/>
            <person name="Wylensek D."/>
            <person name="Clavel T."/>
        </authorList>
    </citation>
    <scope>NUCLEOTIDE SEQUENCE [LARGE SCALE GENOMIC DNA]</scope>
    <source>
        <strain evidence="1 2">WB01_D5_05</strain>
    </source>
</reference>
<dbReference type="AlphaFoldDB" id="A0A848CRW0"/>
<dbReference type="Proteomes" id="UP000561326">
    <property type="component" value="Unassembled WGS sequence"/>
</dbReference>
<comment type="caution">
    <text evidence="1">The sequence shown here is derived from an EMBL/GenBank/DDBJ whole genome shotgun (WGS) entry which is preliminary data.</text>
</comment>
<proteinExistence type="predicted"/>
<organism evidence="1 2">
    <name type="scientific">Aneurinibacillus aneurinilyticus</name>
    <name type="common">Bacillus aneurinolyticus</name>
    <dbReference type="NCBI Taxonomy" id="1391"/>
    <lineage>
        <taxon>Bacteria</taxon>
        <taxon>Bacillati</taxon>
        <taxon>Bacillota</taxon>
        <taxon>Bacilli</taxon>
        <taxon>Bacillales</taxon>
        <taxon>Paenibacillaceae</taxon>
        <taxon>Aneurinibacillus group</taxon>
        <taxon>Aneurinibacillus</taxon>
    </lineage>
</organism>
<accession>A0A848CRW0</accession>
<name>A0A848CRW0_ANEAE</name>
<dbReference type="RefSeq" id="WP_168976022.1">
    <property type="nucleotide sequence ID" value="NZ_JABAGO010000042.1"/>
</dbReference>
<evidence type="ECO:0000313" key="1">
    <source>
        <dbReference type="EMBL" id="NMF00225.1"/>
    </source>
</evidence>
<gene>
    <name evidence="1" type="ORF">HF838_18520</name>
</gene>
<sequence length="48" mass="5561">MFNENSICVKVWFTAVATGTYTYEQVPNLFNLREEVGKKLEQMGFPTE</sequence>
<protein>
    <submittedName>
        <fullName evidence="1">Uncharacterized protein</fullName>
    </submittedName>
</protein>